<dbReference type="InterPro" id="IPR023213">
    <property type="entry name" value="CAT-like_dom_sf"/>
</dbReference>
<evidence type="ECO:0000256" key="7">
    <source>
        <dbReference type="ARBA" id="ARBA00022598"/>
    </source>
</evidence>
<dbReference type="Gene3D" id="3.30.300.30">
    <property type="match status" value="2"/>
</dbReference>
<feature type="region of interest" description="Disordered" evidence="9">
    <location>
        <begin position="1"/>
        <end position="24"/>
    </location>
</feature>
<evidence type="ECO:0000256" key="5">
    <source>
        <dbReference type="ARBA" id="ARBA00022450"/>
    </source>
</evidence>
<keyword evidence="6" id="KW-0597">Phosphoprotein</keyword>
<dbReference type="InterPro" id="IPR025110">
    <property type="entry name" value="AMP-bd_C"/>
</dbReference>
<feature type="region of interest" description="Disordered" evidence="9">
    <location>
        <begin position="97"/>
        <end position="157"/>
    </location>
</feature>
<evidence type="ECO:0000256" key="4">
    <source>
        <dbReference type="ARBA" id="ARBA00016743"/>
    </source>
</evidence>
<dbReference type="Pfam" id="PF13193">
    <property type="entry name" value="AMP-binding_C"/>
    <property type="match status" value="2"/>
</dbReference>
<dbReference type="InterPro" id="IPR010071">
    <property type="entry name" value="AA_adenyl_dom"/>
</dbReference>
<dbReference type="InterPro" id="IPR042099">
    <property type="entry name" value="ANL_N_sf"/>
</dbReference>
<keyword evidence="7" id="KW-0436">Ligase</keyword>
<dbReference type="InterPro" id="IPR009081">
    <property type="entry name" value="PP-bd_ACP"/>
</dbReference>
<evidence type="ECO:0000313" key="11">
    <source>
        <dbReference type="EMBL" id="MBZ6150560.1"/>
    </source>
</evidence>
<dbReference type="RefSeq" id="WP_224309118.1">
    <property type="nucleotide sequence ID" value="NZ_JAHSST010000002.1"/>
</dbReference>
<dbReference type="CDD" id="cd12114">
    <property type="entry name" value="A_NRPS_TlmIV_like"/>
    <property type="match status" value="1"/>
</dbReference>
<dbReference type="CDD" id="cd19535">
    <property type="entry name" value="Cyc_NRPS"/>
    <property type="match status" value="2"/>
</dbReference>
<evidence type="ECO:0000256" key="2">
    <source>
        <dbReference type="ARBA" id="ARBA00005102"/>
    </source>
</evidence>
<dbReference type="Pfam" id="PF00550">
    <property type="entry name" value="PP-binding"/>
    <property type="match status" value="3"/>
</dbReference>
<dbReference type="Gene3D" id="3.30.559.30">
    <property type="entry name" value="Nonribosomal peptide synthetase, condensation domain"/>
    <property type="match status" value="2"/>
</dbReference>
<dbReference type="InterPro" id="IPR000873">
    <property type="entry name" value="AMP-dep_synth/lig_dom"/>
</dbReference>
<evidence type="ECO:0000256" key="1">
    <source>
        <dbReference type="ARBA" id="ARBA00001957"/>
    </source>
</evidence>
<protein>
    <recommendedName>
        <fullName evidence="4">Phenyloxazoline synthase MbtB</fullName>
    </recommendedName>
    <alternativeName>
        <fullName evidence="8">Mycobactin synthetase protein B</fullName>
    </alternativeName>
</protein>
<reference evidence="11 12" key="1">
    <citation type="submission" date="2021-06" db="EMBL/GenBank/DDBJ databases">
        <title>Ecological speciation of a Streptomyces species isolated from different habitats and geographic origins.</title>
        <authorList>
            <person name="Wang J."/>
        </authorList>
    </citation>
    <scope>NUCLEOTIDE SEQUENCE [LARGE SCALE GENOMIC DNA]</scope>
    <source>
        <strain evidence="11 12">FXJ8.012</strain>
    </source>
</reference>
<gene>
    <name evidence="11" type="ORF">KVH32_05155</name>
</gene>
<dbReference type="PROSITE" id="PS50075">
    <property type="entry name" value="CARRIER"/>
    <property type="match status" value="3"/>
</dbReference>
<dbReference type="Gene3D" id="3.40.50.12780">
    <property type="entry name" value="N-terminal domain of ligase-like"/>
    <property type="match status" value="2"/>
</dbReference>
<dbReference type="PANTHER" id="PTHR45527">
    <property type="entry name" value="NONRIBOSOMAL PEPTIDE SYNTHETASE"/>
    <property type="match status" value="1"/>
</dbReference>
<evidence type="ECO:0000259" key="10">
    <source>
        <dbReference type="PROSITE" id="PS50075"/>
    </source>
</evidence>
<dbReference type="SUPFAM" id="SSF47336">
    <property type="entry name" value="ACP-like"/>
    <property type="match status" value="3"/>
</dbReference>
<dbReference type="Pfam" id="PF00668">
    <property type="entry name" value="Condensation"/>
    <property type="match status" value="2"/>
</dbReference>
<dbReference type="SMART" id="SM00823">
    <property type="entry name" value="PKS_PP"/>
    <property type="match status" value="2"/>
</dbReference>
<dbReference type="InterPro" id="IPR029058">
    <property type="entry name" value="AB_hydrolase_fold"/>
</dbReference>
<feature type="region of interest" description="Disordered" evidence="9">
    <location>
        <begin position="2175"/>
        <end position="2194"/>
    </location>
</feature>
<name>A0ABS7VXW6_STROV</name>
<dbReference type="NCBIfam" id="TIGR01733">
    <property type="entry name" value="AA-adenyl-dom"/>
    <property type="match status" value="2"/>
</dbReference>
<evidence type="ECO:0000256" key="6">
    <source>
        <dbReference type="ARBA" id="ARBA00022553"/>
    </source>
</evidence>
<feature type="compositionally biased region" description="Low complexity" evidence="9">
    <location>
        <begin position="2179"/>
        <end position="2194"/>
    </location>
</feature>
<feature type="domain" description="Carrier" evidence="10">
    <location>
        <begin position="1124"/>
        <end position="1199"/>
    </location>
</feature>
<accession>A0ABS7VXW6</accession>
<keyword evidence="12" id="KW-1185">Reference proteome</keyword>
<keyword evidence="5" id="KW-0596">Phosphopantetheine</keyword>
<feature type="domain" description="Carrier" evidence="10">
    <location>
        <begin position="2190"/>
        <end position="2265"/>
    </location>
</feature>
<dbReference type="SUPFAM" id="SSF52777">
    <property type="entry name" value="CoA-dependent acyltransferases"/>
    <property type="match status" value="4"/>
</dbReference>
<comment type="pathway">
    <text evidence="2">Siderophore biosynthesis; mycobactin biosynthesis.</text>
</comment>
<feature type="compositionally biased region" description="Basic and acidic residues" evidence="9">
    <location>
        <begin position="110"/>
        <end position="124"/>
    </location>
</feature>
<dbReference type="Gene3D" id="3.30.559.10">
    <property type="entry name" value="Chloramphenicol acetyltransferase-like domain"/>
    <property type="match status" value="2"/>
</dbReference>
<dbReference type="SUPFAM" id="SSF56801">
    <property type="entry name" value="Acetyl-CoA synthetase-like"/>
    <property type="match status" value="2"/>
</dbReference>
<comment type="cofactor">
    <cofactor evidence="1">
        <name>pantetheine 4'-phosphate</name>
        <dbReference type="ChEBI" id="CHEBI:47942"/>
    </cofactor>
</comment>
<dbReference type="Proteomes" id="UP000758701">
    <property type="component" value="Unassembled WGS sequence"/>
</dbReference>
<dbReference type="PROSITE" id="PS00012">
    <property type="entry name" value="PHOSPHOPANTETHEINE"/>
    <property type="match status" value="1"/>
</dbReference>
<dbReference type="InterPro" id="IPR020806">
    <property type="entry name" value="PKS_PP-bd"/>
</dbReference>
<evidence type="ECO:0000256" key="8">
    <source>
        <dbReference type="ARBA" id="ARBA00033440"/>
    </source>
</evidence>
<evidence type="ECO:0000313" key="12">
    <source>
        <dbReference type="Proteomes" id="UP000758701"/>
    </source>
</evidence>
<dbReference type="InterPro" id="IPR057737">
    <property type="entry name" value="Condensation_MtbB-like"/>
</dbReference>
<dbReference type="Pfam" id="PF00501">
    <property type="entry name" value="AMP-binding"/>
    <property type="match status" value="2"/>
</dbReference>
<dbReference type="InterPro" id="IPR020845">
    <property type="entry name" value="AMP-binding_CS"/>
</dbReference>
<sequence>MSDEAVVEARTAEGDAGRRGPHTAPAVRDAVARALDLAPQELDDDRDLFELGLDSLLLMSLVGAWRREGSTVTFQDLTRVPTLAAWTALLARAPHGDAPAAARPAPVPRQADRSVPRQTDRATERSAPQQAERSAPRRSVRQADRQQNRQADGAAEPFPLATMQHAYWIGRQDGQPLGGVAAHFYVELDGREVDPARLDAALRALVHRHGMLRAVFDEEGRQRYGATGAPLTVHDLRARTPEETDSALESLRERNTHARGDVAGGEVFRAALCLLPDGRTRLQIDLDMMAGDALSLRVLLSDLRRFYACPDDPPPVLGLDYRRYLAEHDARRRAERERDAVWWRERLHELPRGPRLPTTVDPLTPVGAGDTALTRSRRLHHWLGPDDKAALIKAARRHGLTPAAALATAFAETVAAWSDSRRFLLNLPLFDREMFSPEVAHLVGDFSSSVLLDADLGAPLPFARQARRLQERLQEGISHGAYGGVEVLRDLARAEGAPVLAPVVYTSAIGLGEIFEQDVQKSFGRPSWIISQGPQVYLDAQVTELDGGLLLNWDVRDGVFEAGVPDAAFDAYRRLITRLRTDPDAWDRPVDGLLAPGVLARRAVAALPPAPVPHRALHTRFFELAETEPDRTAVVRTTGAPLTYGQLADTARRIAALLGDHGVGEGDTVAVTLPKGDGQIGAVLGILAAGAAYAPVGVEQPAVRRRRIHSVAGAVAVLTDRAHADLCADAAAPAPVLLVEDAPAAGPAPVVLPDPGLPAYVLFTSGSTGEPKGVEVPHRAVVNTVEAMAEQLGLGADDRTLAISALDFDLATWDIFAPLSLGGQVVAVGQEHRRDAHHWAELVRTHGVTLVQCVPALLDLLMAAGEDAAGGEGLGTSPRMVLLGGDWVGLDQPARLRALVPGCRFVALGGMTEAAVHSTVFEVTETDPAWKSVPYGVPLRNMRARVVDGRGRDCPDMVPGELWIGGPGVASGYRADPARTAERFVEYDGERWYRSGDLARYRPDGVLEFLGRADHQVKIGGHRIELGEVESALESDPAVRHAVATVLDTPVRRLAAAVSSRDGAAPEPDAVRDRAAERLPAHMVPERVLVLDALPLTENGKLDRAAVRRALTEAAGHATARASAPEGPVETAVAAEWSDLLAVDRVGRESSFFLLGGDSLVATRMIGRLRAAGFPDARVADLFARPVLRHFCETLRAGTADGREQEPPAPALVPDPDHAHEPFPLTDVQAAYHTGRDPRFALGGVGTWHYTEFDGTDVDLDRLERAWNTLVRRHGMLRAVVEDGHQRVLPDVPPVRIPVREATAADAPEALAELRARLSQQVRDPARWPLFAVEAVRHPDDGDGAGDGDGTVRTRVGVGLDYLVLDALSITTLYAELNALYDDPDHQLPPVDVTFRDYLTRLPADPASVDRARAHWQARLAELPPPPALPYDRDPAALDAPVFTRRRLTLPAEDWQAVKRRAARHGLTPSTVLLALYGEILAAWSGTDAVTVTLTLFNRRDVHPHIHRVLGDFTSLSLAGHRREGASWLAAALALQRRQAEDLDHADVPIDWLLREFGRRTGTVDAAAPVVFTSAVGVGDATLARAGTGLPEKVWGISQSPQVCLDNQVTEESGGLVVTWDAVEELFAEGVLDAMFDAHARLLRHLVTGDWEAPLPDPLPAAQHDRRAAVASGAALEPVAPRLLHEAFFAHAAGRADRTALVTTAGEELSYGALAERALRTAAALADAGVGPGDLVAVTLPKGPDQIAAVLGVVAAGAAYVPLGLEQPAARLARVRAAARFRVVVGEWPDTGDGTAPRALSFARTQRSEPWRSPRETSPEALAYVIFTSGSTGRPKGVEISHAAAWNTVADINARHGIGAGDRVLALSALDFDLSVYDLFGLLAAGGSLLLPTEDQRREPARWPDLVDRYGVTVWNTVPALLDLLLDADEQGTGGLRGLRTALVSGDWIGLDLPGRLRARTARPCAFVAMGGATEAAIWSNTLTVTDVDPRWASIPYGRPLTGQHYRVVDRDGRDCPDWAPGELWIGGAGLARGYLAEPERTAEKFVVRDGRRWYRTGDLGRFRGDGLLEFLGRLDTQLKIAGHRVEAGEIEAALEAHPAVARAAVVAVGERTAKRLVAFAVPLATPATATEPPTADDLLGHLADRVPAYAVPSRIALLPALPLTANGKVDRKALTDTAGPAPVPAGAEPPRGGTETALAELWREHLPEPVRDRNANFFTLGGGSLAALRLLTAIERRLGAAVPVRRFFAAPTVAALAADITRTLAAHGTAYETGEL</sequence>
<dbReference type="InterPro" id="IPR001242">
    <property type="entry name" value="Condensation_dom"/>
</dbReference>
<comment type="caution">
    <text evidence="11">The sequence shown here is derived from an EMBL/GenBank/DDBJ whole genome shotgun (WGS) entry which is preliminary data.</text>
</comment>
<feature type="domain" description="Carrier" evidence="10">
    <location>
        <begin position="21"/>
        <end position="94"/>
    </location>
</feature>
<comment type="similarity">
    <text evidence="3">Belongs to the ATP-dependent AMP-binding enzyme family. MbtB subfamily.</text>
</comment>
<evidence type="ECO:0000256" key="9">
    <source>
        <dbReference type="SAM" id="MobiDB-lite"/>
    </source>
</evidence>
<dbReference type="Gene3D" id="1.10.1200.10">
    <property type="entry name" value="ACP-like"/>
    <property type="match status" value="2"/>
</dbReference>
<evidence type="ECO:0000256" key="3">
    <source>
        <dbReference type="ARBA" id="ARBA00007380"/>
    </source>
</evidence>
<dbReference type="InterPro" id="IPR036736">
    <property type="entry name" value="ACP-like_sf"/>
</dbReference>
<organism evidence="11 12">
    <name type="scientific">Streptomyces olivaceus</name>
    <dbReference type="NCBI Taxonomy" id="47716"/>
    <lineage>
        <taxon>Bacteria</taxon>
        <taxon>Bacillati</taxon>
        <taxon>Actinomycetota</taxon>
        <taxon>Actinomycetes</taxon>
        <taxon>Kitasatosporales</taxon>
        <taxon>Streptomycetaceae</taxon>
        <taxon>Streptomyces</taxon>
    </lineage>
</organism>
<dbReference type="InterPro" id="IPR006162">
    <property type="entry name" value="Ppantetheine_attach_site"/>
</dbReference>
<dbReference type="PANTHER" id="PTHR45527:SF10">
    <property type="entry name" value="PYOCHELIN SYNTHASE PCHF"/>
    <property type="match status" value="1"/>
</dbReference>
<dbReference type="EMBL" id="JAHSTP010000002">
    <property type="protein sequence ID" value="MBZ6150560.1"/>
    <property type="molecule type" value="Genomic_DNA"/>
</dbReference>
<dbReference type="PROSITE" id="PS00455">
    <property type="entry name" value="AMP_BINDING"/>
    <property type="match status" value="2"/>
</dbReference>
<dbReference type="Gene3D" id="3.40.50.1820">
    <property type="entry name" value="alpha/beta hydrolase"/>
    <property type="match status" value="1"/>
</dbReference>
<proteinExistence type="inferred from homology"/>
<dbReference type="InterPro" id="IPR045851">
    <property type="entry name" value="AMP-bd_C_sf"/>
</dbReference>